<feature type="compositionally biased region" description="Low complexity" evidence="1">
    <location>
        <begin position="328"/>
        <end position="337"/>
    </location>
</feature>
<protein>
    <submittedName>
        <fullName evidence="2">DUF3027 domain-containing protein</fullName>
    </submittedName>
</protein>
<dbReference type="EMBL" id="JADMLG010000016">
    <property type="protein sequence ID" value="MBH0780556.1"/>
    <property type="molecule type" value="Genomic_DNA"/>
</dbReference>
<sequence length="650" mass="63582">MSAVSVSEPGVRPILADAVDVARRALLELEPAAVGVHLGVTAENDSAATHRFEATLRGYRGWQWAVVVAAPPGAEHATVSESALLPGPDALVAPDFVPWDQRVRPGDLAPGDLLAPAHGDPRLVPGHTVCGDPAVDEVAVDIGLGRTKVMSLEGREEAAERWFAEYGPDTDMAKAAPSTCGRCGFYLPLAGSLRAAFGVCGNTMGADGRVVHSEYGCGAHSDVEPPAGNGSPQYEAYDDAAYDVFPHETVRPEADSVEPEASTAAESVAEANGSAGSEAERAGADAVSETVAQPNADAENSGAPGAMTAANDATPGDKIPTGTGSVPAEATSADAESADAVTAGVSSADAAPADTVSADAVSAEAVPDAVRADADLAGATSTDVAAPDAVATDRISTDTAPTDVVPAGAASADAASAEAVATDADTADVVVTDAVSSDAAASEKGGEREGDPVGEFGLAAAGIAPIEPAIAADINPADLAAGYLTAADFDADPTSEGVLAPVVDAVVLPVESVATEGGSSTESHSAENETATAAAGLGWVGPADVLSAETAPGAVGGAEVVDAAQTTEAGPEAVGGAEAADTAPSSEAAHESVGGTELVDAASSVDAASGAVSAQEAAPIAEGVGTNSAVGAGTEDGSESGSGFWSSPRN</sequence>
<dbReference type="Pfam" id="PF11228">
    <property type="entry name" value="DUF3027"/>
    <property type="match status" value="1"/>
</dbReference>
<dbReference type="Proteomes" id="UP000655751">
    <property type="component" value="Unassembled WGS sequence"/>
</dbReference>
<feature type="region of interest" description="Disordered" evidence="1">
    <location>
        <begin position="569"/>
        <end position="595"/>
    </location>
</feature>
<evidence type="ECO:0000313" key="3">
    <source>
        <dbReference type="Proteomes" id="UP000655751"/>
    </source>
</evidence>
<gene>
    <name evidence="2" type="ORF">IT779_30215</name>
</gene>
<dbReference type="RefSeq" id="WP_196152866.1">
    <property type="nucleotide sequence ID" value="NZ_JADMLG010000016.1"/>
</dbReference>
<dbReference type="InterPro" id="IPR021391">
    <property type="entry name" value="DUF3027"/>
</dbReference>
<evidence type="ECO:0000313" key="2">
    <source>
        <dbReference type="EMBL" id="MBH0780556.1"/>
    </source>
</evidence>
<organism evidence="2 3">
    <name type="scientific">Nocardia bovistercoris</name>
    <dbReference type="NCBI Taxonomy" id="2785916"/>
    <lineage>
        <taxon>Bacteria</taxon>
        <taxon>Bacillati</taxon>
        <taxon>Actinomycetota</taxon>
        <taxon>Actinomycetes</taxon>
        <taxon>Mycobacteriales</taxon>
        <taxon>Nocardiaceae</taxon>
        <taxon>Nocardia</taxon>
    </lineage>
</organism>
<accession>A0A931IHN5</accession>
<feature type="compositionally biased region" description="Low complexity" evidence="1">
    <location>
        <begin position="259"/>
        <end position="277"/>
    </location>
</feature>
<feature type="compositionally biased region" description="Polar residues" evidence="1">
    <location>
        <begin position="639"/>
        <end position="650"/>
    </location>
</feature>
<name>A0A931IHN5_9NOCA</name>
<keyword evidence="3" id="KW-1185">Reference proteome</keyword>
<feature type="region of interest" description="Disordered" evidence="1">
    <location>
        <begin position="251"/>
        <end position="337"/>
    </location>
</feature>
<proteinExistence type="predicted"/>
<feature type="region of interest" description="Disordered" evidence="1">
    <location>
        <begin position="615"/>
        <end position="650"/>
    </location>
</feature>
<reference evidence="2" key="1">
    <citation type="submission" date="2020-11" db="EMBL/GenBank/DDBJ databases">
        <title>Nocardia NEAU-351.nov., a novel actinomycete isolated from the cow dung.</title>
        <authorList>
            <person name="Zhang X."/>
        </authorList>
    </citation>
    <scope>NUCLEOTIDE SEQUENCE</scope>
    <source>
        <strain evidence="2">NEAU-351</strain>
    </source>
</reference>
<feature type="compositionally biased region" description="Low complexity" evidence="1">
    <location>
        <begin position="569"/>
        <end position="580"/>
    </location>
</feature>
<dbReference type="AlphaFoldDB" id="A0A931IHN5"/>
<evidence type="ECO:0000256" key="1">
    <source>
        <dbReference type="SAM" id="MobiDB-lite"/>
    </source>
</evidence>
<comment type="caution">
    <text evidence="2">The sequence shown here is derived from an EMBL/GenBank/DDBJ whole genome shotgun (WGS) entry which is preliminary data.</text>
</comment>